<protein>
    <recommendedName>
        <fullName evidence="4">Cell wall protein PhiA</fullName>
    </recommendedName>
</protein>
<evidence type="ECO:0000313" key="2">
    <source>
        <dbReference type="EMBL" id="KAF2768978.1"/>
    </source>
</evidence>
<sequence>MLSNLFTLSALASTALAIAIPTDDGSTGPLLPNFGDPFSLIAVGEAGSNIPNTPVIAHDNQLYIGGVQNAKCATAHSEHNFATFTLTSDRRFYLWTGSYPEQGVYTDISGFGAGVTYYYTDEPHLPENSQLIGFYIDDTTRELTFKGTAGMACPTDNEGEYVLRFTEFAYGIKGCKHVALTAYRQDDKTFCEYGHP</sequence>
<name>A0A6G1L978_9PEZI</name>
<dbReference type="AlphaFoldDB" id="A0A6G1L978"/>
<evidence type="ECO:0000256" key="1">
    <source>
        <dbReference type="SAM" id="SignalP"/>
    </source>
</evidence>
<feature type="signal peptide" evidence="1">
    <location>
        <begin position="1"/>
        <end position="17"/>
    </location>
</feature>
<keyword evidence="3" id="KW-1185">Reference proteome</keyword>
<feature type="chain" id="PRO_5026202678" description="Cell wall protein PhiA" evidence="1">
    <location>
        <begin position="18"/>
        <end position="196"/>
    </location>
</feature>
<dbReference type="EMBL" id="ML995838">
    <property type="protein sequence ID" value="KAF2768978.1"/>
    <property type="molecule type" value="Genomic_DNA"/>
</dbReference>
<accession>A0A6G1L978</accession>
<reference evidence="2" key="1">
    <citation type="journal article" date="2020" name="Stud. Mycol.">
        <title>101 Dothideomycetes genomes: a test case for predicting lifestyles and emergence of pathogens.</title>
        <authorList>
            <person name="Haridas S."/>
            <person name="Albert R."/>
            <person name="Binder M."/>
            <person name="Bloem J."/>
            <person name="Labutti K."/>
            <person name="Salamov A."/>
            <person name="Andreopoulos B."/>
            <person name="Baker S."/>
            <person name="Barry K."/>
            <person name="Bills G."/>
            <person name="Bluhm B."/>
            <person name="Cannon C."/>
            <person name="Castanera R."/>
            <person name="Culley D."/>
            <person name="Daum C."/>
            <person name="Ezra D."/>
            <person name="Gonzalez J."/>
            <person name="Henrissat B."/>
            <person name="Kuo A."/>
            <person name="Liang C."/>
            <person name="Lipzen A."/>
            <person name="Lutzoni F."/>
            <person name="Magnuson J."/>
            <person name="Mondo S."/>
            <person name="Nolan M."/>
            <person name="Ohm R."/>
            <person name="Pangilinan J."/>
            <person name="Park H.-J."/>
            <person name="Ramirez L."/>
            <person name="Alfaro M."/>
            <person name="Sun H."/>
            <person name="Tritt A."/>
            <person name="Yoshinaga Y."/>
            <person name="Zwiers L.-H."/>
            <person name="Turgeon B."/>
            <person name="Goodwin S."/>
            <person name="Spatafora J."/>
            <person name="Crous P."/>
            <person name="Grigoriev I."/>
        </authorList>
    </citation>
    <scope>NUCLEOTIDE SEQUENCE</scope>
    <source>
        <strain evidence="2">CBS 116005</strain>
    </source>
</reference>
<gene>
    <name evidence="2" type="ORF">EJ03DRAFT_351640</name>
</gene>
<keyword evidence="1" id="KW-0732">Signal</keyword>
<evidence type="ECO:0000313" key="3">
    <source>
        <dbReference type="Proteomes" id="UP000799436"/>
    </source>
</evidence>
<organism evidence="2 3">
    <name type="scientific">Teratosphaeria nubilosa</name>
    <dbReference type="NCBI Taxonomy" id="161662"/>
    <lineage>
        <taxon>Eukaryota</taxon>
        <taxon>Fungi</taxon>
        <taxon>Dikarya</taxon>
        <taxon>Ascomycota</taxon>
        <taxon>Pezizomycotina</taxon>
        <taxon>Dothideomycetes</taxon>
        <taxon>Dothideomycetidae</taxon>
        <taxon>Mycosphaerellales</taxon>
        <taxon>Teratosphaeriaceae</taxon>
        <taxon>Teratosphaeria</taxon>
    </lineage>
</organism>
<dbReference type="OrthoDB" id="4093325at2759"/>
<dbReference type="Proteomes" id="UP000799436">
    <property type="component" value="Unassembled WGS sequence"/>
</dbReference>
<proteinExistence type="predicted"/>
<evidence type="ECO:0008006" key="4">
    <source>
        <dbReference type="Google" id="ProtNLM"/>
    </source>
</evidence>